<evidence type="ECO:0000313" key="3">
    <source>
        <dbReference type="EMBL" id="MBU2663426.1"/>
    </source>
</evidence>
<keyword evidence="4" id="KW-1185">Reference proteome</keyword>
<protein>
    <submittedName>
        <fullName evidence="3">CHAT domain-containing protein</fullName>
    </submittedName>
</protein>
<feature type="domain" description="CHAT" evidence="2">
    <location>
        <begin position="27"/>
        <end position="136"/>
    </location>
</feature>
<evidence type="ECO:0000256" key="1">
    <source>
        <dbReference type="SAM" id="MobiDB-lite"/>
    </source>
</evidence>
<comment type="caution">
    <text evidence="3">The sequence shown here is derived from an EMBL/GenBank/DDBJ whole genome shotgun (WGS) entry which is preliminary data.</text>
</comment>
<name>A0ABS5YK66_9ACTN</name>
<dbReference type="EMBL" id="JAHKKG010000002">
    <property type="protein sequence ID" value="MBU2663426.1"/>
    <property type="molecule type" value="Genomic_DNA"/>
</dbReference>
<dbReference type="InterPro" id="IPR024983">
    <property type="entry name" value="CHAT_dom"/>
</dbReference>
<sequence length="196" mass="21122">MGTARPAHPSTSSPTQRTFDDRTTTHAQRLPSLRLDEENRAINQAIAGAGASDRLEVRVATALRLGDLPEQLLHHRPTIVHFSGHADARSGLMMTDAAGRSHPVPPEALHDLFRILRRGIECVVLNACYTEPQATAIARHVPCVVGMNAAFDDTTASSSRPGSIRALRTGNRSRWRSNWLATGSTCTAGPAGTFRG</sequence>
<dbReference type="Proteomes" id="UP001519654">
    <property type="component" value="Unassembled WGS sequence"/>
</dbReference>
<dbReference type="Pfam" id="PF12770">
    <property type="entry name" value="CHAT"/>
    <property type="match status" value="1"/>
</dbReference>
<evidence type="ECO:0000259" key="2">
    <source>
        <dbReference type="Pfam" id="PF12770"/>
    </source>
</evidence>
<evidence type="ECO:0000313" key="4">
    <source>
        <dbReference type="Proteomes" id="UP001519654"/>
    </source>
</evidence>
<reference evidence="3 4" key="1">
    <citation type="submission" date="2021-06" db="EMBL/GenBank/DDBJ databases">
        <title>Actinoplanes lichenicola sp. nov., and Actinoplanes ovalisporus sp. nov., isolated from lichen in Thailand.</title>
        <authorList>
            <person name="Saeng-In P."/>
            <person name="Kanchanasin P."/>
            <person name="Yuki M."/>
            <person name="Kudo T."/>
            <person name="Ohkuma M."/>
            <person name="Phongsopitanun W."/>
            <person name="Tanasupawat S."/>
        </authorList>
    </citation>
    <scope>NUCLEOTIDE SEQUENCE [LARGE SCALE GENOMIC DNA]</scope>
    <source>
        <strain evidence="3 4">NBRC 110975</strain>
    </source>
</reference>
<gene>
    <name evidence="3" type="ORF">KOI35_07900</name>
</gene>
<proteinExistence type="predicted"/>
<dbReference type="RefSeq" id="WP_215785355.1">
    <property type="nucleotide sequence ID" value="NZ_JAHKKG010000002.1"/>
</dbReference>
<organism evidence="3 4">
    <name type="scientific">Paractinoplanes bogorensis</name>
    <dbReference type="NCBI Taxonomy" id="1610840"/>
    <lineage>
        <taxon>Bacteria</taxon>
        <taxon>Bacillati</taxon>
        <taxon>Actinomycetota</taxon>
        <taxon>Actinomycetes</taxon>
        <taxon>Micromonosporales</taxon>
        <taxon>Micromonosporaceae</taxon>
        <taxon>Paractinoplanes</taxon>
    </lineage>
</organism>
<accession>A0ABS5YK66</accession>
<feature type="region of interest" description="Disordered" evidence="1">
    <location>
        <begin position="1"/>
        <end position="26"/>
    </location>
</feature>